<accession>B8F0Q5</accession>
<comment type="subcellular location">
    <subcellularLocation>
        <location evidence="2 8">Cell outer membrane</location>
        <topology evidence="2 8">Lipid-anchor</topology>
    </subcellularLocation>
</comment>
<proteinExistence type="predicted"/>
<evidence type="ECO:0000256" key="6">
    <source>
        <dbReference type="ARBA" id="ARBA00023237"/>
    </source>
</evidence>
<keyword evidence="5 8" id="KW-0564">Palmitate</keyword>
<evidence type="ECO:0000256" key="2">
    <source>
        <dbReference type="ARBA" id="ARBA00004459"/>
    </source>
</evidence>
<evidence type="ECO:0000256" key="1">
    <source>
        <dbReference type="ARBA" id="ARBA00003932"/>
    </source>
</evidence>
<keyword evidence="6 8" id="KW-0998">Cell outer membrane</keyword>
<keyword evidence="4 8" id="KW-0472">Membrane</keyword>
<organism evidence="9 10">
    <name type="scientific">Borreliella garinii PBr</name>
    <dbReference type="NCBI Taxonomy" id="498743"/>
    <lineage>
        <taxon>Bacteria</taxon>
        <taxon>Pseudomonadati</taxon>
        <taxon>Spirochaetota</taxon>
        <taxon>Spirochaetia</taxon>
        <taxon>Spirochaetales</taxon>
        <taxon>Borreliaceae</taxon>
        <taxon>Borreliella</taxon>
    </lineage>
</organism>
<evidence type="ECO:0000256" key="7">
    <source>
        <dbReference type="ARBA" id="ARBA00023288"/>
    </source>
</evidence>
<evidence type="ECO:0000256" key="3">
    <source>
        <dbReference type="ARBA" id="ARBA00022729"/>
    </source>
</evidence>
<dbReference type="Pfam" id="PF00921">
    <property type="entry name" value="Lipoprotein_2"/>
    <property type="match status" value="1"/>
</dbReference>
<evidence type="ECO:0000313" key="10">
    <source>
        <dbReference type="Proteomes" id="UP000006103"/>
    </source>
</evidence>
<keyword evidence="3 8" id="KW-0732">Signal</keyword>
<evidence type="ECO:0000256" key="4">
    <source>
        <dbReference type="ARBA" id="ARBA00023136"/>
    </source>
</evidence>
<evidence type="ECO:0000313" key="9">
    <source>
        <dbReference type="EMBL" id="ACL34508.1"/>
    </source>
</evidence>
<keyword evidence="7 8" id="KW-0449">Lipoprotein</keyword>
<feature type="chain" id="PRO_5008450292" description="Variable large protein" evidence="8">
    <location>
        <begin position="26"/>
        <end position="355"/>
    </location>
</feature>
<dbReference type="EMBL" id="CP001302">
    <property type="protein sequence ID" value="ACL34508.1"/>
    <property type="molecule type" value="Genomic_DNA"/>
</dbReference>
<name>B8F0Q5_BORGR</name>
<dbReference type="PROSITE" id="PS51257">
    <property type="entry name" value="PROKAR_LIPOPROTEIN"/>
    <property type="match status" value="1"/>
</dbReference>
<dbReference type="SUPFAM" id="SSF74748">
    <property type="entry name" value="Variable surface antigen VlsE"/>
    <property type="match status" value="1"/>
</dbReference>
<protein>
    <recommendedName>
        <fullName evidence="8">Variable large protein</fullName>
    </recommendedName>
</protein>
<sequence length="355" mass="37215">MKKILSLVFLVVLLVLASCKNNVEAGLNNRFLDSFNTFSGLIADVFGLKADPKKSDIKEYFSNMAKELNKTKESLVKLLKENGGVGPEVNNRDEKRGNKKNLGLRKTISITIEILEELIKGANTATAAAAASNEAIGTVFISSNNSGVADSDSVNGIAKGIRWIVEVAYGAAEKKIENKVGSNAAGTDNKDAGKLFSGGGGGDKDAARKAVAAVSAVSGDQILHTIVSAARNGKVDVGSVSDELNISGKNAQNAANPIEAAIGDSISSSSNQAFSKITRNDEIAAAIVLRGMAKGGRFFASDNAVSEVKQSAQLSILKTVTTLADLVKGVVKECLDRIVKILEEENHNKPHTAST</sequence>
<reference evidence="9 10" key="1">
    <citation type="journal article" date="2011" name="J. Bacteriol.">
        <title>Whole-genome sequences of two Borrelia afzelii and two Borrelia garinii Lyme disease agent isolates.</title>
        <authorList>
            <person name="Casjens S.R."/>
            <person name="Mongodin E.F."/>
            <person name="Qiu W.-G."/>
            <person name="Dunn J.J."/>
            <person name="Luft B.J."/>
            <person name="Fraser-Liggett C.M."/>
            <person name="Schutzer S.E."/>
        </authorList>
    </citation>
    <scope>NUCLEOTIDE SEQUENCE [LARGE SCALE GENOMIC DNA]</scope>
    <source>
        <strain evidence="9 10">PBr</strain>
    </source>
</reference>
<comment type="function">
    <text evidence="1 8">The Vlp and Vsp proteins are antigenically distinct proteins, only one vlp or vsp gene is transcriptionally active at any one time. Switching between these genes is a mechanism of host immune response evasion.</text>
</comment>
<gene>
    <name evidence="9" type="ORF">BGAPBR_K0022</name>
</gene>
<keyword evidence="9" id="KW-0614">Plasmid</keyword>
<evidence type="ECO:0000256" key="8">
    <source>
        <dbReference type="RuleBase" id="RU363105"/>
    </source>
</evidence>
<dbReference type="RefSeq" id="WP_012622204.1">
    <property type="nucleotide sequence ID" value="NC_011857.1"/>
</dbReference>
<feature type="signal peptide" evidence="8">
    <location>
        <begin position="1"/>
        <end position="25"/>
    </location>
</feature>
<geneLocation type="plasmid" evidence="9 10">
    <name>PBr_lp36</name>
</geneLocation>
<dbReference type="AlphaFoldDB" id="B8F0Q5"/>
<evidence type="ECO:0000256" key="5">
    <source>
        <dbReference type="ARBA" id="ARBA00023139"/>
    </source>
</evidence>
<dbReference type="GO" id="GO:0009279">
    <property type="term" value="C:cell outer membrane"/>
    <property type="evidence" value="ECO:0007669"/>
    <property type="project" value="UniProtKB-SubCell"/>
</dbReference>
<dbReference type="InterPro" id="IPR000680">
    <property type="entry name" value="Borrelia_lipo"/>
</dbReference>
<keyword evidence="10" id="KW-1185">Reference proteome</keyword>
<dbReference type="Proteomes" id="UP000006103">
    <property type="component" value="Plasmid PBr_lp36"/>
</dbReference>